<reference evidence="1 2" key="1">
    <citation type="journal article" date="2018" name="Science">
        <title>The opium poppy genome and morphinan production.</title>
        <authorList>
            <person name="Guo L."/>
            <person name="Winzer T."/>
            <person name="Yang X."/>
            <person name="Li Y."/>
            <person name="Ning Z."/>
            <person name="He Z."/>
            <person name="Teodor R."/>
            <person name="Lu Y."/>
            <person name="Bowser T.A."/>
            <person name="Graham I.A."/>
            <person name="Ye K."/>
        </authorList>
    </citation>
    <scope>NUCLEOTIDE SEQUENCE [LARGE SCALE GENOMIC DNA]</scope>
    <source>
        <strain evidence="2">cv. HN1</strain>
        <tissue evidence="1">Leaves</tissue>
    </source>
</reference>
<keyword evidence="2" id="KW-1185">Reference proteome</keyword>
<name>A0A4Y7KYX2_PAPSO</name>
<sequence>MLLNSEKQIQNKQRGIEVVLIKVGLGLSRINSSEKMIMVSEAIVSSNTSLITVTTESEQAQQTPGPY</sequence>
<organism evidence="1 2">
    <name type="scientific">Papaver somniferum</name>
    <name type="common">Opium poppy</name>
    <dbReference type="NCBI Taxonomy" id="3469"/>
    <lineage>
        <taxon>Eukaryota</taxon>
        <taxon>Viridiplantae</taxon>
        <taxon>Streptophyta</taxon>
        <taxon>Embryophyta</taxon>
        <taxon>Tracheophyta</taxon>
        <taxon>Spermatophyta</taxon>
        <taxon>Magnoliopsida</taxon>
        <taxon>Ranunculales</taxon>
        <taxon>Papaveraceae</taxon>
        <taxon>Papaveroideae</taxon>
        <taxon>Papaver</taxon>
    </lineage>
</organism>
<dbReference type="EMBL" id="CM010723">
    <property type="protein sequence ID" value="RZC77378.1"/>
    <property type="molecule type" value="Genomic_DNA"/>
</dbReference>
<accession>A0A4Y7KYX2</accession>
<dbReference type="AlphaFoldDB" id="A0A4Y7KYX2"/>
<evidence type="ECO:0000313" key="1">
    <source>
        <dbReference type="EMBL" id="RZC77378.1"/>
    </source>
</evidence>
<dbReference type="Proteomes" id="UP000316621">
    <property type="component" value="Chromosome 9"/>
</dbReference>
<protein>
    <submittedName>
        <fullName evidence="1">Uncharacterized protein</fullName>
    </submittedName>
</protein>
<gene>
    <name evidence="1" type="ORF">C5167_001624</name>
</gene>
<proteinExistence type="predicted"/>
<dbReference type="Gramene" id="RZC77378">
    <property type="protein sequence ID" value="RZC77378"/>
    <property type="gene ID" value="C5167_001624"/>
</dbReference>
<evidence type="ECO:0000313" key="2">
    <source>
        <dbReference type="Proteomes" id="UP000316621"/>
    </source>
</evidence>